<dbReference type="EMBL" id="CP071796">
    <property type="protein sequence ID" value="QTD44121.1"/>
    <property type="molecule type" value="Genomic_DNA"/>
</dbReference>
<name>A0A975CE64_9BURK</name>
<accession>A0A975CE64</accession>
<keyword evidence="3" id="KW-1185">Reference proteome</keyword>
<proteinExistence type="predicted"/>
<dbReference type="AlphaFoldDB" id="A0A975CE64"/>
<feature type="domain" description="A-factor biosynthesis hotdog" evidence="1">
    <location>
        <begin position="131"/>
        <end position="234"/>
    </location>
</feature>
<dbReference type="InterPro" id="IPR005509">
    <property type="entry name" value="AfsA_hotdog_dom"/>
</dbReference>
<evidence type="ECO:0000259" key="1">
    <source>
        <dbReference type="Pfam" id="PF03756"/>
    </source>
</evidence>
<dbReference type="RefSeq" id="WP_208007583.1">
    <property type="nucleotide sequence ID" value="NZ_CP071796.1"/>
</dbReference>
<evidence type="ECO:0000313" key="3">
    <source>
        <dbReference type="Proteomes" id="UP000663903"/>
    </source>
</evidence>
<sequence>MTDILPKLLHKNSADDVLLANPRPVLPTYIGAQSAAAINGAQHGIAQLYKRQACGGYLLNHPPLDRTYAGIPFSQLMDTAASRLARGVPHQVMAQLWPSCRMDEIQESRSQDTLVEEFLARCLIPRRSSSFSFINQADHYFFYRKPHEHVPGIMLLEAARQTIYYQLYTHSAHKLGDVTVSLSELNSKFQAYAELMYPIEIVVDDLTEGDSLRPRVVRYVSSFFQRGALIAEIESVAPVVGLDKFKAARNACLLHDERFEPLANAPVVTLFTAGGKQEIVRLKEVGSSSCVMSLPKVEDANQGELTLLYEGNICFHTKIKRVSVQSSSTAWSFADTSYRQLENLKEIIKRGFVQVASRNPSAAMGV</sequence>
<evidence type="ECO:0000313" key="2">
    <source>
        <dbReference type="EMBL" id="QTD44121.1"/>
    </source>
</evidence>
<dbReference type="Proteomes" id="UP000663903">
    <property type="component" value="Chromosome"/>
</dbReference>
<protein>
    <recommendedName>
        <fullName evidence="1">A-factor biosynthesis hotdog domain-containing protein</fullName>
    </recommendedName>
</protein>
<reference evidence="2" key="1">
    <citation type="submission" date="2021-03" db="EMBL/GenBank/DDBJ databases">
        <title>Ottowia sp. 27C isolated from the cloaca of a Giant Asian pond turtle (Heosemys grandis).</title>
        <authorList>
            <person name="Spergser J."/>
            <person name="Busse H.-J."/>
        </authorList>
    </citation>
    <scope>NUCLEOTIDE SEQUENCE</scope>
    <source>
        <strain evidence="2">27C</strain>
    </source>
</reference>
<dbReference type="Pfam" id="PF03756">
    <property type="entry name" value="AfsA"/>
    <property type="match status" value="1"/>
</dbReference>
<organism evidence="2 3">
    <name type="scientific">Ottowia testudinis</name>
    <dbReference type="NCBI Taxonomy" id="2816950"/>
    <lineage>
        <taxon>Bacteria</taxon>
        <taxon>Pseudomonadati</taxon>
        <taxon>Pseudomonadota</taxon>
        <taxon>Betaproteobacteria</taxon>
        <taxon>Burkholderiales</taxon>
        <taxon>Comamonadaceae</taxon>
        <taxon>Ottowia</taxon>
    </lineage>
</organism>
<gene>
    <name evidence="2" type="ORF">J1M35_13385</name>
</gene>
<dbReference type="KEGG" id="otd:J1M35_13385"/>